<evidence type="ECO:0000256" key="1">
    <source>
        <dbReference type="SAM" id="MobiDB-lite"/>
    </source>
</evidence>
<sequence>MHLAQAGFTAAVGRNCDGLRNNGSLCRLQSMLSSELGNAPQCVVVVHGQSLNHAVQHGFSSERFRTLRPDFHSQLKDLIGHFLVATTVLLWPFDSWQTLRGRSWSILFVNSHTEKAVSTTKSTKDRSVSNRWNRNPSQAQETVPTDDLSPPVLLSPGLSSYSPLSSYARFH</sequence>
<proteinExistence type="predicted"/>
<dbReference type="EMBL" id="HBUE01301773">
    <property type="protein sequence ID" value="CAG6579316.1"/>
    <property type="molecule type" value="Transcribed_RNA"/>
</dbReference>
<evidence type="ECO:0000313" key="2">
    <source>
        <dbReference type="EMBL" id="CAG6579316.1"/>
    </source>
</evidence>
<feature type="compositionally biased region" description="Polar residues" evidence="1">
    <location>
        <begin position="129"/>
        <end position="143"/>
    </location>
</feature>
<dbReference type="AlphaFoldDB" id="A0A8D8K1Y0"/>
<protein>
    <submittedName>
        <fullName evidence="2">(northern house mosquito) hypothetical protein</fullName>
    </submittedName>
</protein>
<name>A0A8D8K1Y0_CULPI</name>
<dbReference type="EMBL" id="HBUE01195776">
    <property type="protein sequence ID" value="CAG6527594.1"/>
    <property type="molecule type" value="Transcribed_RNA"/>
</dbReference>
<reference evidence="2" key="1">
    <citation type="submission" date="2021-05" db="EMBL/GenBank/DDBJ databases">
        <authorList>
            <person name="Alioto T."/>
            <person name="Alioto T."/>
            <person name="Gomez Garrido J."/>
        </authorList>
    </citation>
    <scope>NUCLEOTIDE SEQUENCE</scope>
</reference>
<feature type="region of interest" description="Disordered" evidence="1">
    <location>
        <begin position="118"/>
        <end position="150"/>
    </location>
</feature>
<accession>A0A8D8K1Y0</accession>
<organism evidence="2">
    <name type="scientific">Culex pipiens</name>
    <name type="common">House mosquito</name>
    <dbReference type="NCBI Taxonomy" id="7175"/>
    <lineage>
        <taxon>Eukaryota</taxon>
        <taxon>Metazoa</taxon>
        <taxon>Ecdysozoa</taxon>
        <taxon>Arthropoda</taxon>
        <taxon>Hexapoda</taxon>
        <taxon>Insecta</taxon>
        <taxon>Pterygota</taxon>
        <taxon>Neoptera</taxon>
        <taxon>Endopterygota</taxon>
        <taxon>Diptera</taxon>
        <taxon>Nematocera</taxon>
        <taxon>Culicoidea</taxon>
        <taxon>Culicidae</taxon>
        <taxon>Culicinae</taxon>
        <taxon>Culicini</taxon>
        <taxon>Culex</taxon>
        <taxon>Culex</taxon>
    </lineage>
</organism>